<evidence type="ECO:0000313" key="1">
    <source>
        <dbReference type="EMBL" id="KZP30795.1"/>
    </source>
</evidence>
<keyword evidence="2" id="KW-1185">Reference proteome</keyword>
<protein>
    <submittedName>
        <fullName evidence="1">Uncharacterized protein</fullName>
    </submittedName>
</protein>
<organism evidence="1 2">
    <name type="scientific">Athelia psychrophila</name>
    <dbReference type="NCBI Taxonomy" id="1759441"/>
    <lineage>
        <taxon>Eukaryota</taxon>
        <taxon>Fungi</taxon>
        <taxon>Dikarya</taxon>
        <taxon>Basidiomycota</taxon>
        <taxon>Agaricomycotina</taxon>
        <taxon>Agaricomycetes</taxon>
        <taxon>Agaricomycetidae</taxon>
        <taxon>Atheliales</taxon>
        <taxon>Atheliaceae</taxon>
        <taxon>Athelia</taxon>
    </lineage>
</organism>
<reference evidence="1 2" key="1">
    <citation type="journal article" date="2016" name="Mol. Biol. Evol.">
        <title>Comparative Genomics of Early-Diverging Mushroom-Forming Fungi Provides Insights into the Origins of Lignocellulose Decay Capabilities.</title>
        <authorList>
            <person name="Nagy L.G."/>
            <person name="Riley R."/>
            <person name="Tritt A."/>
            <person name="Adam C."/>
            <person name="Daum C."/>
            <person name="Floudas D."/>
            <person name="Sun H."/>
            <person name="Yadav J.S."/>
            <person name="Pangilinan J."/>
            <person name="Larsson K.H."/>
            <person name="Matsuura K."/>
            <person name="Barry K."/>
            <person name="Labutti K."/>
            <person name="Kuo R."/>
            <person name="Ohm R.A."/>
            <person name="Bhattacharya S.S."/>
            <person name="Shirouzu T."/>
            <person name="Yoshinaga Y."/>
            <person name="Martin F.M."/>
            <person name="Grigoriev I.V."/>
            <person name="Hibbett D.S."/>
        </authorList>
    </citation>
    <scope>NUCLEOTIDE SEQUENCE [LARGE SCALE GENOMIC DNA]</scope>
    <source>
        <strain evidence="1 2">CBS 109695</strain>
    </source>
</reference>
<name>A0A166TN00_9AGAM</name>
<sequence>MPCSASRARTRSPEKNLLETHPFIRSCIIARFRNPLEHIVRDYKYWSLKHININFPAENKHQDMTQAIPRPYHRVRRTAMARLNAFIDLRFPSNRSLMLLGMLLCTRTLCLGVGPSTPFCSAKQNYTWCDGRNTEPQRLRCHRGGRGRGWVWGYFQRVFRRRLGD</sequence>
<proteinExistence type="predicted"/>
<accession>A0A166TN00</accession>
<evidence type="ECO:0000313" key="2">
    <source>
        <dbReference type="Proteomes" id="UP000076532"/>
    </source>
</evidence>
<dbReference type="EMBL" id="KV417492">
    <property type="protein sequence ID" value="KZP30795.1"/>
    <property type="molecule type" value="Genomic_DNA"/>
</dbReference>
<gene>
    <name evidence="1" type="ORF">FIBSPDRAFT_94039</name>
</gene>
<dbReference type="AlphaFoldDB" id="A0A166TN00"/>
<dbReference type="Proteomes" id="UP000076532">
    <property type="component" value="Unassembled WGS sequence"/>
</dbReference>